<evidence type="ECO:0000256" key="1">
    <source>
        <dbReference type="SAM" id="MobiDB-lite"/>
    </source>
</evidence>
<protein>
    <submittedName>
        <fullName evidence="2">Uncharacterized protein</fullName>
    </submittedName>
</protein>
<evidence type="ECO:0000313" key="3">
    <source>
        <dbReference type="Proteomes" id="UP000774617"/>
    </source>
</evidence>
<sequence length="106" mass="11942">MMVFLILSTGSLSSIPLSGTRWQERDCWERRPHIQPYIQVRIRLLGGRGQSPLGPVPVDPEDSSRQPQAPGGIDVETPIRLLRQNATRGDICGYTSYGWHDRRGTE</sequence>
<organism evidence="2 3">
    <name type="scientific">Macrophomina phaseolina</name>
    <dbReference type="NCBI Taxonomy" id="35725"/>
    <lineage>
        <taxon>Eukaryota</taxon>
        <taxon>Fungi</taxon>
        <taxon>Dikarya</taxon>
        <taxon>Ascomycota</taxon>
        <taxon>Pezizomycotina</taxon>
        <taxon>Dothideomycetes</taxon>
        <taxon>Dothideomycetes incertae sedis</taxon>
        <taxon>Botryosphaeriales</taxon>
        <taxon>Botryosphaeriaceae</taxon>
        <taxon>Macrophomina</taxon>
    </lineage>
</organism>
<keyword evidence="3" id="KW-1185">Reference proteome</keyword>
<evidence type="ECO:0000313" key="2">
    <source>
        <dbReference type="EMBL" id="KAH7059072.1"/>
    </source>
</evidence>
<dbReference type="Proteomes" id="UP000774617">
    <property type="component" value="Unassembled WGS sequence"/>
</dbReference>
<comment type="caution">
    <text evidence="2">The sequence shown here is derived from an EMBL/GenBank/DDBJ whole genome shotgun (WGS) entry which is preliminary data.</text>
</comment>
<dbReference type="EMBL" id="JAGTJR010000006">
    <property type="protein sequence ID" value="KAH7059072.1"/>
    <property type="molecule type" value="Genomic_DNA"/>
</dbReference>
<gene>
    <name evidence="2" type="ORF">B0J12DRAFT_652510</name>
</gene>
<name>A0ABQ8GLH7_9PEZI</name>
<proteinExistence type="predicted"/>
<reference evidence="2 3" key="1">
    <citation type="journal article" date="2021" name="Nat. Commun.">
        <title>Genetic determinants of endophytism in the Arabidopsis root mycobiome.</title>
        <authorList>
            <person name="Mesny F."/>
            <person name="Miyauchi S."/>
            <person name="Thiergart T."/>
            <person name="Pickel B."/>
            <person name="Atanasova L."/>
            <person name="Karlsson M."/>
            <person name="Huettel B."/>
            <person name="Barry K.W."/>
            <person name="Haridas S."/>
            <person name="Chen C."/>
            <person name="Bauer D."/>
            <person name="Andreopoulos W."/>
            <person name="Pangilinan J."/>
            <person name="LaButti K."/>
            <person name="Riley R."/>
            <person name="Lipzen A."/>
            <person name="Clum A."/>
            <person name="Drula E."/>
            <person name="Henrissat B."/>
            <person name="Kohler A."/>
            <person name="Grigoriev I.V."/>
            <person name="Martin F.M."/>
            <person name="Hacquard S."/>
        </authorList>
    </citation>
    <scope>NUCLEOTIDE SEQUENCE [LARGE SCALE GENOMIC DNA]</scope>
    <source>
        <strain evidence="2 3">MPI-SDFR-AT-0080</strain>
    </source>
</reference>
<feature type="region of interest" description="Disordered" evidence="1">
    <location>
        <begin position="48"/>
        <end position="77"/>
    </location>
</feature>
<accession>A0ABQ8GLH7</accession>